<comment type="caution">
    <text evidence="2">The sequence shown here is derived from an EMBL/GenBank/DDBJ whole genome shotgun (WGS) entry which is preliminary data.</text>
</comment>
<reference evidence="2 3" key="1">
    <citation type="journal article" date="2015" name="Genome Announc.">
        <title>Expanding the biotechnology potential of lactobacilli through comparative genomics of 213 strains and associated genera.</title>
        <authorList>
            <person name="Sun Z."/>
            <person name="Harris H.M."/>
            <person name="McCann A."/>
            <person name="Guo C."/>
            <person name="Argimon S."/>
            <person name="Zhang W."/>
            <person name="Yang X."/>
            <person name="Jeffery I.B."/>
            <person name="Cooney J.C."/>
            <person name="Kagawa T.F."/>
            <person name="Liu W."/>
            <person name="Song Y."/>
            <person name="Salvetti E."/>
            <person name="Wrobel A."/>
            <person name="Rasinkangas P."/>
            <person name="Parkhill J."/>
            <person name="Rea M.C."/>
            <person name="O'Sullivan O."/>
            <person name="Ritari J."/>
            <person name="Douillard F.P."/>
            <person name="Paul Ross R."/>
            <person name="Yang R."/>
            <person name="Briner A.E."/>
            <person name="Felis G.E."/>
            <person name="de Vos W.M."/>
            <person name="Barrangou R."/>
            <person name="Klaenhammer T.R."/>
            <person name="Caufield P.W."/>
            <person name="Cui Y."/>
            <person name="Zhang H."/>
            <person name="O'Toole P.W."/>
        </authorList>
    </citation>
    <scope>NUCLEOTIDE SEQUENCE [LARGE SCALE GENOMIC DNA]</scope>
    <source>
        <strain evidence="2 3">DSM 14792</strain>
    </source>
</reference>
<gene>
    <name evidence="2" type="ORF">IV41_GL001846</name>
</gene>
<organism evidence="2 3">
    <name type="scientific">Limosilactobacillus ingluviei</name>
    <dbReference type="NCBI Taxonomy" id="148604"/>
    <lineage>
        <taxon>Bacteria</taxon>
        <taxon>Bacillati</taxon>
        <taxon>Bacillota</taxon>
        <taxon>Bacilli</taxon>
        <taxon>Lactobacillales</taxon>
        <taxon>Lactobacillaceae</taxon>
        <taxon>Limosilactobacillus</taxon>
    </lineage>
</organism>
<dbReference type="eggNOG" id="COG1073">
    <property type="taxonomic scope" value="Bacteria"/>
</dbReference>
<dbReference type="Proteomes" id="UP000051639">
    <property type="component" value="Unassembled WGS sequence"/>
</dbReference>
<sequence>MFMNKTDKKKRSWWRWGLALVGMLLVAWGAAGAYFFHVAMVPSHKSFVSSPTTVIKKSDPLYQQKRWFQQATKQKWTMTAADGKTRLVAAYLPAAQPTTKSVIILHGFMQNKESMGAYAALFHQLGYNVLLPDARAHGQSQGHYIGYGWPERYDVRKWAKRLIRDHGPKSQIVIFGVSMGGATTMMTSGLQLPAQVKALVADCGYSSLQAELDYQAGHLYHLPMLVRIPVEGALSVINRMANGFFTQSASSTRALHHNHRPLLLIHGAADDFVPTKMVWQNYRATQGPKQIWVVPHAGHAKAYATSPAAYRAHLQAFLARYVK</sequence>
<dbReference type="InterPro" id="IPR000073">
    <property type="entry name" value="AB_hydrolase_1"/>
</dbReference>
<dbReference type="EMBL" id="JQBA01000007">
    <property type="protein sequence ID" value="KRN44978.1"/>
    <property type="molecule type" value="Genomic_DNA"/>
</dbReference>
<dbReference type="InterPro" id="IPR029058">
    <property type="entry name" value="AB_hydrolase_fold"/>
</dbReference>
<keyword evidence="3" id="KW-1185">Reference proteome</keyword>
<evidence type="ECO:0000259" key="1">
    <source>
        <dbReference type="Pfam" id="PF00561"/>
    </source>
</evidence>
<dbReference type="Gene3D" id="3.40.50.1820">
    <property type="entry name" value="alpha/beta hydrolase"/>
    <property type="match status" value="1"/>
</dbReference>
<evidence type="ECO:0000313" key="3">
    <source>
        <dbReference type="Proteomes" id="UP000051639"/>
    </source>
</evidence>
<evidence type="ECO:0000313" key="2">
    <source>
        <dbReference type="EMBL" id="KRN44978.1"/>
    </source>
</evidence>
<name>A0A0R2GVQ7_9LACO</name>
<dbReference type="PANTHER" id="PTHR43358:SF4">
    <property type="entry name" value="ALPHA_BETA HYDROLASE FOLD-1 DOMAIN-CONTAINING PROTEIN"/>
    <property type="match status" value="1"/>
</dbReference>
<dbReference type="SUPFAM" id="SSF53474">
    <property type="entry name" value="alpha/beta-Hydrolases"/>
    <property type="match status" value="1"/>
</dbReference>
<protein>
    <recommendedName>
        <fullName evidence="1">AB hydrolase-1 domain-containing protein</fullName>
    </recommendedName>
</protein>
<dbReference type="PATRIC" id="fig|148604.4.peg.1904"/>
<proteinExistence type="predicted"/>
<feature type="domain" description="AB hydrolase-1" evidence="1">
    <location>
        <begin position="101"/>
        <end position="211"/>
    </location>
</feature>
<dbReference type="Pfam" id="PF00561">
    <property type="entry name" value="Abhydrolase_1"/>
    <property type="match status" value="1"/>
</dbReference>
<dbReference type="PANTHER" id="PTHR43358">
    <property type="entry name" value="ALPHA/BETA-HYDROLASE"/>
    <property type="match status" value="1"/>
</dbReference>
<dbReference type="STRING" id="1203076.GCA_000312405_01592"/>
<dbReference type="AlphaFoldDB" id="A0A0R2GVQ7"/>
<accession>A0A0R2GVQ7</accession>
<dbReference type="InterPro" id="IPR052920">
    <property type="entry name" value="DNA-binding_regulatory"/>
</dbReference>